<dbReference type="EMBL" id="RRAZ01000031">
    <property type="protein sequence ID" value="RRH71280.1"/>
    <property type="molecule type" value="Genomic_DNA"/>
</dbReference>
<dbReference type="Proteomes" id="UP000282125">
    <property type="component" value="Unassembled WGS sequence"/>
</dbReference>
<keyword evidence="1" id="KW-1133">Transmembrane helix</keyword>
<evidence type="ECO:0000256" key="1">
    <source>
        <dbReference type="SAM" id="Phobius"/>
    </source>
</evidence>
<gene>
    <name evidence="2" type="ORF">EG244_16525</name>
</gene>
<keyword evidence="1" id="KW-0812">Transmembrane</keyword>
<comment type="caution">
    <text evidence="2">The sequence shown here is derived from an EMBL/GenBank/DDBJ whole genome shotgun (WGS) entry which is preliminary data.</text>
</comment>
<dbReference type="OrthoDB" id="7859276at2"/>
<dbReference type="RefSeq" id="WP_124966286.1">
    <property type="nucleotide sequence ID" value="NZ_RRAZ01000031.1"/>
</dbReference>
<proteinExistence type="predicted"/>
<organism evidence="2 3">
    <name type="scientific">Falsigemmobacter faecalis</name>
    <dbReference type="NCBI Taxonomy" id="2488730"/>
    <lineage>
        <taxon>Bacteria</taxon>
        <taxon>Pseudomonadati</taxon>
        <taxon>Pseudomonadota</taxon>
        <taxon>Alphaproteobacteria</taxon>
        <taxon>Rhodobacterales</taxon>
        <taxon>Paracoccaceae</taxon>
        <taxon>Falsigemmobacter</taxon>
    </lineage>
</organism>
<dbReference type="AlphaFoldDB" id="A0A3P3DAA4"/>
<name>A0A3P3DAA4_9RHOB</name>
<feature type="transmembrane region" description="Helical" evidence="1">
    <location>
        <begin position="47"/>
        <end position="64"/>
    </location>
</feature>
<reference evidence="2 3" key="1">
    <citation type="submission" date="2018-11" db="EMBL/GenBank/DDBJ databases">
        <title>Gemmobacter sp. nov., YIM 102744-1 draft genome.</title>
        <authorList>
            <person name="Li G."/>
            <person name="Jiang Y."/>
        </authorList>
    </citation>
    <scope>NUCLEOTIDE SEQUENCE [LARGE SCALE GENOMIC DNA]</scope>
    <source>
        <strain evidence="2 3">YIM 102744-1</strain>
    </source>
</reference>
<evidence type="ECO:0000313" key="2">
    <source>
        <dbReference type="EMBL" id="RRH71280.1"/>
    </source>
</evidence>
<keyword evidence="3" id="KW-1185">Reference proteome</keyword>
<protein>
    <submittedName>
        <fullName evidence="2">Uncharacterized protein</fullName>
    </submittedName>
</protein>
<feature type="transmembrane region" description="Helical" evidence="1">
    <location>
        <begin position="12"/>
        <end position="35"/>
    </location>
</feature>
<sequence length="92" mass="10129">MRPIFIGRTRSFWLGILPALLIVLDVATWLAAAVFSDPQLVPPVATLAGWMLGLDVVVIEGWMLRMSPLFALIIAQQRAGSARPYTLDPRAK</sequence>
<keyword evidence="1" id="KW-0472">Membrane</keyword>
<evidence type="ECO:0000313" key="3">
    <source>
        <dbReference type="Proteomes" id="UP000282125"/>
    </source>
</evidence>
<accession>A0A3P3DAA4</accession>